<name>A0A383W099_TETOB</name>
<dbReference type="EMBL" id="FNXT01000970">
    <property type="protein sequence ID" value="SZX70076.1"/>
    <property type="molecule type" value="Genomic_DNA"/>
</dbReference>
<reference evidence="2 3" key="1">
    <citation type="submission" date="2016-10" db="EMBL/GenBank/DDBJ databases">
        <authorList>
            <person name="Cai Z."/>
        </authorList>
    </citation>
    <scope>NUCLEOTIDE SEQUENCE [LARGE SCALE GENOMIC DNA]</scope>
</reference>
<evidence type="ECO:0000256" key="1">
    <source>
        <dbReference type="SAM" id="MobiDB-lite"/>
    </source>
</evidence>
<keyword evidence="3" id="KW-1185">Reference proteome</keyword>
<evidence type="ECO:0000313" key="2">
    <source>
        <dbReference type="EMBL" id="SZX70076.1"/>
    </source>
</evidence>
<feature type="region of interest" description="Disordered" evidence="1">
    <location>
        <begin position="44"/>
        <end position="115"/>
    </location>
</feature>
<protein>
    <submittedName>
        <fullName evidence="2">Uncharacterized protein</fullName>
    </submittedName>
</protein>
<gene>
    <name evidence="2" type="ORF">BQ4739_LOCUS10321</name>
</gene>
<evidence type="ECO:0000313" key="3">
    <source>
        <dbReference type="Proteomes" id="UP000256970"/>
    </source>
</evidence>
<sequence>MHNNDAAEHQVPYSANSNSSSLIQALDLAGDALSSPTPPAAVLRATSAAGNSRSSRPASHHYPHSASSRTCQHDGPNHTSSSSHSSTSRQVQNNQQGLQTATAGSSQQRCKHADATTSAEQQAACNRPSRVQFEVDAAQSASQALDEAGSAVAAGLPGAGLILLSEAGPREAADIITVAKAANHNTGSSSSSSSSSRPGSAPCPMQPLAAWQAKLAELEVACRKAEALMLQAPTRAERSAALDLAVELREDIARIRQANRLQLKMQRSALLGQGVPPAAVGVAATTPCAADGVNCSGKVCWGPSAACKPASCSGAAAASAAEHNHVLRVSRHPGLKVQQQSQLRQWQQDCSSGAGVTAGGRLASRLDDYAAVSQLSAGEWRQHRRQEAAWQAALRQELAALQAEGGDV</sequence>
<feature type="compositionally biased region" description="Polar residues" evidence="1">
    <location>
        <begin position="89"/>
        <end position="108"/>
    </location>
</feature>
<dbReference type="AlphaFoldDB" id="A0A383W099"/>
<accession>A0A383W099</accession>
<dbReference type="Proteomes" id="UP000256970">
    <property type="component" value="Unassembled WGS sequence"/>
</dbReference>
<organism evidence="2 3">
    <name type="scientific">Tetradesmus obliquus</name>
    <name type="common">Green alga</name>
    <name type="synonym">Acutodesmus obliquus</name>
    <dbReference type="NCBI Taxonomy" id="3088"/>
    <lineage>
        <taxon>Eukaryota</taxon>
        <taxon>Viridiplantae</taxon>
        <taxon>Chlorophyta</taxon>
        <taxon>core chlorophytes</taxon>
        <taxon>Chlorophyceae</taxon>
        <taxon>CS clade</taxon>
        <taxon>Sphaeropleales</taxon>
        <taxon>Scenedesmaceae</taxon>
        <taxon>Tetradesmus</taxon>
    </lineage>
</organism>
<proteinExistence type="predicted"/>
<feature type="region of interest" description="Disordered" evidence="1">
    <location>
        <begin position="183"/>
        <end position="203"/>
    </location>
</feature>
<feature type="compositionally biased region" description="Low complexity" evidence="1">
    <location>
        <begin position="78"/>
        <end position="88"/>
    </location>
</feature>